<dbReference type="eggNOG" id="KOG1102">
    <property type="taxonomic scope" value="Eukaryota"/>
</dbReference>
<evidence type="ECO:0000313" key="5">
    <source>
        <dbReference type="Proteomes" id="UP000009168"/>
    </source>
</evidence>
<dbReference type="Proteomes" id="UP000009168">
    <property type="component" value="Unassembled WGS sequence"/>
</dbReference>
<gene>
    <name evidence="4" type="ORF">TTHERM_00137800</name>
</gene>
<dbReference type="PANTHER" id="PTHR47219:SF9">
    <property type="entry name" value="GTPASE ACTIVATING PROTEIN AND CENTROSOME-ASSOCIATED, ISOFORM B"/>
    <property type="match status" value="1"/>
</dbReference>
<evidence type="ECO:0000256" key="2">
    <source>
        <dbReference type="SAM" id="MobiDB-lite"/>
    </source>
</evidence>
<dbReference type="EMBL" id="GG662639">
    <property type="protein sequence ID" value="EAR99517.2"/>
    <property type="molecule type" value="Genomic_DNA"/>
</dbReference>
<dbReference type="InterPro" id="IPR050302">
    <property type="entry name" value="Rab_GAP_TBC_domain"/>
</dbReference>
<dbReference type="Gene3D" id="1.10.472.80">
    <property type="entry name" value="Ypt/Rab-GAP domain of gyp1p, domain 3"/>
    <property type="match status" value="1"/>
</dbReference>
<dbReference type="GO" id="GO:0005096">
    <property type="term" value="F:GTPase activator activity"/>
    <property type="evidence" value="ECO:0007669"/>
    <property type="project" value="TreeGrafter"/>
</dbReference>
<evidence type="ECO:0000313" key="4">
    <source>
        <dbReference type="EMBL" id="EAR99517.2"/>
    </source>
</evidence>
<keyword evidence="1" id="KW-0175">Coiled coil</keyword>
<dbReference type="PANTHER" id="PTHR47219">
    <property type="entry name" value="RAB GTPASE-ACTIVATING PROTEIN 1-LIKE"/>
    <property type="match status" value="1"/>
</dbReference>
<dbReference type="KEGG" id="tet:TTHERM_00137800"/>
<accession>I7MKL6</accession>
<dbReference type="SUPFAM" id="SSF47923">
    <property type="entry name" value="Ypt/Rab-GAP domain of gyp1p"/>
    <property type="match status" value="2"/>
</dbReference>
<sequence>MKENQPNILKKKIFFQLTGQISKISSDNPPAHRRILEQKNEIIQQHNTVYFDKQTHPQQFKQDCANNTDLQQKLSKTSTRRIFDQIQFRQHEITLRNNETSKNIKNNYMYGPQSDRIQKGFVTQSMSKRLLGVIKNASNQQSYQNQGDTQCNYDDEEDTLDEFNILLKQKQPPQQETSIKFSKEFRVFNLLVQFLQFEDLLNIKYLCKLFCSNKYSQSIKKRLSYFISQGLTESQQYFLWDQYINFNSVQKKYELQYYNYTLLPSQSDMEILKDIDRTIIFQGEMISGKQKEKLKKILRAISHNSKDVGYVQGLNQIVGTLIPLNLKENEIYWIVLYFLKKLKLKEMYKEGFPRLKILTFQLEIFMQNYLPELLQYLKENNISVSYFCTKWFITLFSYDLESKTILKIWNLFLIKGWKVLIRIALALLKLFEKSIKSEPVDSLSDYIRNFAEHNQKSVNDIELIKIAFQLKVTNRLLLSLQNIYEQHASYNFNVHNLNILLFQNHLLNNVYDWKILPQAPHFEGLNSILERLNAHTMVADYINELSSIQSQRRSQKKQKVQDIEFKQQQLKGVSLLNKIPHKKSHQRSLSSTRQTNMLLNQFDFPQTSVNDIRFGSNKKEQTIYDSRSKSIPHTTEPGQKDEPGFLQLIQNKIISIFNNQDQQDFQRQQSRSRIDERDTAYSVNIKPSYIRQSSTPQIFSRNQTQTKYYDQILEDFKEINDQNRDDEDIQSKNKQIGQIQIQQQQIQTQQQQQQQLQTQQLQQPQLQIQQQQQLQLQQYQSSLQQEQYQQKQLLQQKSIVNQSQQVNQVFNTNMTDVNEFDYTYARPKQTFTKYMIMQKPANLDKIQQNVQLIQMQQTQTQQIQAQMIPTMKIQQMQQRQQQYQQQQFQSNQVKVISPSVSPDFRAKNNQMVQQRVFLPQQQQQIQSIQRIVPINSNGMMIINQKY</sequence>
<proteinExistence type="predicted"/>
<dbReference type="Pfam" id="PF00566">
    <property type="entry name" value="RabGAP-TBC"/>
    <property type="match status" value="1"/>
</dbReference>
<organism evidence="4 5">
    <name type="scientific">Tetrahymena thermophila (strain SB210)</name>
    <dbReference type="NCBI Taxonomy" id="312017"/>
    <lineage>
        <taxon>Eukaryota</taxon>
        <taxon>Sar</taxon>
        <taxon>Alveolata</taxon>
        <taxon>Ciliophora</taxon>
        <taxon>Intramacronucleata</taxon>
        <taxon>Oligohymenophorea</taxon>
        <taxon>Hymenostomatida</taxon>
        <taxon>Tetrahymenina</taxon>
        <taxon>Tetrahymenidae</taxon>
        <taxon>Tetrahymena</taxon>
    </lineage>
</organism>
<dbReference type="AlphaFoldDB" id="I7MKL6"/>
<feature type="region of interest" description="Disordered" evidence="2">
    <location>
        <begin position="621"/>
        <end position="643"/>
    </location>
</feature>
<dbReference type="InParanoid" id="I7MKL6"/>
<evidence type="ECO:0000259" key="3">
    <source>
        <dbReference type="PROSITE" id="PS50086"/>
    </source>
</evidence>
<dbReference type="GO" id="GO:0031267">
    <property type="term" value="F:small GTPase binding"/>
    <property type="evidence" value="ECO:0007669"/>
    <property type="project" value="TreeGrafter"/>
</dbReference>
<feature type="coiled-coil region" evidence="1">
    <location>
        <begin position="739"/>
        <end position="796"/>
    </location>
</feature>
<evidence type="ECO:0000256" key="1">
    <source>
        <dbReference type="SAM" id="Coils"/>
    </source>
</evidence>
<dbReference type="OrthoDB" id="431119at2759"/>
<name>I7MKL6_TETTS</name>
<dbReference type="RefSeq" id="XP_001019762.2">
    <property type="nucleotide sequence ID" value="XM_001019762.2"/>
</dbReference>
<dbReference type="GeneID" id="7839988"/>
<dbReference type="InterPro" id="IPR035969">
    <property type="entry name" value="Rab-GAP_TBC_sf"/>
</dbReference>
<dbReference type="InterPro" id="IPR000195">
    <property type="entry name" value="Rab-GAP-TBC_dom"/>
</dbReference>
<dbReference type="PROSITE" id="PS50086">
    <property type="entry name" value="TBC_RABGAP"/>
    <property type="match status" value="1"/>
</dbReference>
<feature type="domain" description="Rab-GAP TBC" evidence="3">
    <location>
        <begin position="230"/>
        <end position="416"/>
    </location>
</feature>
<protein>
    <submittedName>
        <fullName evidence="4">TBC domain protein</fullName>
    </submittedName>
</protein>
<keyword evidence="5" id="KW-1185">Reference proteome</keyword>
<dbReference type="SMART" id="SM00164">
    <property type="entry name" value="TBC"/>
    <property type="match status" value="1"/>
</dbReference>
<dbReference type="Gene3D" id="1.10.8.270">
    <property type="entry name" value="putative rabgap domain of human tbc1 domain family member 14 like domains"/>
    <property type="match status" value="1"/>
</dbReference>
<reference evidence="5" key="1">
    <citation type="journal article" date="2006" name="PLoS Biol.">
        <title>Macronuclear genome sequence of the ciliate Tetrahymena thermophila, a model eukaryote.</title>
        <authorList>
            <person name="Eisen J.A."/>
            <person name="Coyne R.S."/>
            <person name="Wu M."/>
            <person name="Wu D."/>
            <person name="Thiagarajan M."/>
            <person name="Wortman J.R."/>
            <person name="Badger J.H."/>
            <person name="Ren Q."/>
            <person name="Amedeo P."/>
            <person name="Jones K.M."/>
            <person name="Tallon L.J."/>
            <person name="Delcher A.L."/>
            <person name="Salzberg S.L."/>
            <person name="Silva J.C."/>
            <person name="Haas B.J."/>
            <person name="Majoros W.H."/>
            <person name="Farzad M."/>
            <person name="Carlton J.M."/>
            <person name="Smith R.K. Jr."/>
            <person name="Garg J."/>
            <person name="Pearlman R.E."/>
            <person name="Karrer K.M."/>
            <person name="Sun L."/>
            <person name="Manning G."/>
            <person name="Elde N.C."/>
            <person name="Turkewitz A.P."/>
            <person name="Asai D.J."/>
            <person name="Wilkes D.E."/>
            <person name="Wang Y."/>
            <person name="Cai H."/>
            <person name="Collins K."/>
            <person name="Stewart B.A."/>
            <person name="Lee S.R."/>
            <person name="Wilamowska K."/>
            <person name="Weinberg Z."/>
            <person name="Ruzzo W.L."/>
            <person name="Wloga D."/>
            <person name="Gaertig J."/>
            <person name="Frankel J."/>
            <person name="Tsao C.-C."/>
            <person name="Gorovsky M.A."/>
            <person name="Keeling P.J."/>
            <person name="Waller R.F."/>
            <person name="Patron N.J."/>
            <person name="Cherry J.M."/>
            <person name="Stover N.A."/>
            <person name="Krieger C.J."/>
            <person name="del Toro C."/>
            <person name="Ryder H.F."/>
            <person name="Williamson S.C."/>
            <person name="Barbeau R.A."/>
            <person name="Hamilton E.P."/>
            <person name="Orias E."/>
        </authorList>
    </citation>
    <scope>NUCLEOTIDE SEQUENCE [LARGE SCALE GENOMIC DNA]</scope>
    <source>
        <strain evidence="5">SB210</strain>
    </source>
</reference>